<dbReference type="SUPFAM" id="SSF57567">
    <property type="entry name" value="Serine protease inhibitors"/>
    <property type="match status" value="1"/>
</dbReference>
<dbReference type="PANTHER" id="PTHR23259">
    <property type="entry name" value="RIDDLE"/>
    <property type="match status" value="1"/>
</dbReference>
<dbReference type="Pfam" id="PF01826">
    <property type="entry name" value="TIL"/>
    <property type="match status" value="1"/>
</dbReference>
<dbReference type="InterPro" id="IPR002919">
    <property type="entry name" value="TIL_dom"/>
</dbReference>
<dbReference type="Proteomes" id="UP000694866">
    <property type="component" value="Unplaced"/>
</dbReference>
<dbReference type="RefSeq" id="XP_011299071.1">
    <property type="nucleotide sequence ID" value="XM_011300769.1"/>
</dbReference>
<feature type="chain" id="PRO_5040159570" evidence="4">
    <location>
        <begin position="23"/>
        <end position="80"/>
    </location>
</feature>
<name>A0A9R1TWX1_9HYME</name>
<feature type="signal peptide" evidence="4">
    <location>
        <begin position="1"/>
        <end position="22"/>
    </location>
</feature>
<evidence type="ECO:0000313" key="6">
    <source>
        <dbReference type="Proteomes" id="UP000694866"/>
    </source>
</evidence>
<dbReference type="GeneID" id="105264118"/>
<reference evidence="7" key="1">
    <citation type="submission" date="2025-08" db="UniProtKB">
        <authorList>
            <consortium name="RefSeq"/>
        </authorList>
    </citation>
    <scope>IDENTIFICATION</scope>
    <source>
        <strain evidence="7">USDA-PBARC FA_bdor</strain>
        <tissue evidence="7">Whole organism</tissue>
    </source>
</reference>
<accession>A0A9R1TWX1</accession>
<gene>
    <name evidence="7" type="primary">LOC105264118</name>
</gene>
<dbReference type="CDD" id="cd19941">
    <property type="entry name" value="TIL"/>
    <property type="match status" value="1"/>
</dbReference>
<protein>
    <submittedName>
        <fullName evidence="7">Chymotrypsin inhibitor</fullName>
    </submittedName>
</protein>
<keyword evidence="4" id="KW-0732">Signal</keyword>
<dbReference type="InterPro" id="IPR051368">
    <property type="entry name" value="SerProtInhib-TIL_Domain"/>
</dbReference>
<dbReference type="InterPro" id="IPR036084">
    <property type="entry name" value="Ser_inhib-like_sf"/>
</dbReference>
<evidence type="ECO:0000259" key="5">
    <source>
        <dbReference type="Pfam" id="PF01826"/>
    </source>
</evidence>
<dbReference type="KEGG" id="fas:105264118"/>
<dbReference type="Gene3D" id="2.10.25.10">
    <property type="entry name" value="Laminin"/>
    <property type="match status" value="1"/>
</dbReference>
<organism evidence="6 7">
    <name type="scientific">Fopius arisanus</name>
    <dbReference type="NCBI Taxonomy" id="64838"/>
    <lineage>
        <taxon>Eukaryota</taxon>
        <taxon>Metazoa</taxon>
        <taxon>Ecdysozoa</taxon>
        <taxon>Arthropoda</taxon>
        <taxon>Hexapoda</taxon>
        <taxon>Insecta</taxon>
        <taxon>Pterygota</taxon>
        <taxon>Neoptera</taxon>
        <taxon>Endopterygota</taxon>
        <taxon>Hymenoptera</taxon>
        <taxon>Apocrita</taxon>
        <taxon>Ichneumonoidea</taxon>
        <taxon>Braconidae</taxon>
        <taxon>Opiinae</taxon>
        <taxon>Fopius</taxon>
    </lineage>
</organism>
<sequence>MTRVGLLLIFALAMVLIAGMNAQPMSQRRCPRNEIWRSCGSRCPPTCRRPSPVCIAACRAGCFCRSGLIRNNRGVCVRRC</sequence>
<dbReference type="PANTHER" id="PTHR23259:SF70">
    <property type="entry name" value="ACCESSORY GLAND PROTEIN ACP62F-RELATED"/>
    <property type="match status" value="1"/>
</dbReference>
<keyword evidence="3" id="KW-1015">Disulfide bond</keyword>
<keyword evidence="2" id="KW-0646">Protease inhibitor</keyword>
<feature type="domain" description="TIL" evidence="5">
    <location>
        <begin position="30"/>
        <end position="79"/>
    </location>
</feature>
<proteinExistence type="inferred from homology"/>
<evidence type="ECO:0000313" key="7">
    <source>
        <dbReference type="RefSeq" id="XP_011299071.1"/>
    </source>
</evidence>
<evidence type="ECO:0000256" key="3">
    <source>
        <dbReference type="ARBA" id="ARBA00023157"/>
    </source>
</evidence>
<keyword evidence="6" id="KW-1185">Reference proteome</keyword>
<dbReference type="OrthoDB" id="6236007at2759"/>
<dbReference type="AlphaFoldDB" id="A0A9R1TWX1"/>
<dbReference type="GO" id="GO:0030414">
    <property type="term" value="F:peptidase inhibitor activity"/>
    <property type="evidence" value="ECO:0007669"/>
    <property type="project" value="UniProtKB-KW"/>
</dbReference>
<evidence type="ECO:0000256" key="1">
    <source>
        <dbReference type="ARBA" id="ARBA00007611"/>
    </source>
</evidence>
<evidence type="ECO:0000256" key="2">
    <source>
        <dbReference type="ARBA" id="ARBA00022690"/>
    </source>
</evidence>
<comment type="similarity">
    <text evidence="1">Belongs to the serine protease inhibitor-like (TIL domain-containing) family.</text>
</comment>
<evidence type="ECO:0000256" key="4">
    <source>
        <dbReference type="SAM" id="SignalP"/>
    </source>
</evidence>